<keyword evidence="3" id="KW-1185">Reference proteome</keyword>
<protein>
    <submittedName>
        <fullName evidence="2">Uncharacterized protein</fullName>
    </submittedName>
</protein>
<accession>A0ABV6AW12</accession>
<comment type="caution">
    <text evidence="2">The sequence shown here is derived from an EMBL/GenBank/DDBJ whole genome shotgun (WGS) entry which is preliminary data.</text>
</comment>
<name>A0ABV6AW12_9DEIO</name>
<dbReference type="Proteomes" id="UP001589733">
    <property type="component" value="Unassembled WGS sequence"/>
</dbReference>
<evidence type="ECO:0000313" key="2">
    <source>
        <dbReference type="EMBL" id="MFB9991207.1"/>
    </source>
</evidence>
<proteinExistence type="predicted"/>
<dbReference type="EMBL" id="JBHLYR010000013">
    <property type="protein sequence ID" value="MFB9991207.1"/>
    <property type="molecule type" value="Genomic_DNA"/>
</dbReference>
<dbReference type="RefSeq" id="WP_380005904.1">
    <property type="nucleotide sequence ID" value="NZ_JBHLYR010000013.1"/>
</dbReference>
<feature type="compositionally biased region" description="Basic and acidic residues" evidence="1">
    <location>
        <begin position="49"/>
        <end position="63"/>
    </location>
</feature>
<sequence>MNPEEDVMLRAKHLLEDGLESEKQCAAFYEREAAQERGQLQNPDPLSEDAGKEQPHTSEGRQP</sequence>
<evidence type="ECO:0000256" key="1">
    <source>
        <dbReference type="SAM" id="MobiDB-lite"/>
    </source>
</evidence>
<evidence type="ECO:0000313" key="3">
    <source>
        <dbReference type="Proteomes" id="UP001589733"/>
    </source>
</evidence>
<gene>
    <name evidence="2" type="ORF">ACFFLM_04320</name>
</gene>
<feature type="region of interest" description="Disordered" evidence="1">
    <location>
        <begin position="32"/>
        <end position="63"/>
    </location>
</feature>
<reference evidence="2 3" key="1">
    <citation type="submission" date="2024-09" db="EMBL/GenBank/DDBJ databases">
        <authorList>
            <person name="Sun Q."/>
            <person name="Mori K."/>
        </authorList>
    </citation>
    <scope>NUCLEOTIDE SEQUENCE [LARGE SCALE GENOMIC DNA]</scope>
    <source>
        <strain evidence="2 3">JCM 13503</strain>
    </source>
</reference>
<organism evidence="2 3">
    <name type="scientific">Deinococcus oregonensis</name>
    <dbReference type="NCBI Taxonomy" id="1805970"/>
    <lineage>
        <taxon>Bacteria</taxon>
        <taxon>Thermotogati</taxon>
        <taxon>Deinococcota</taxon>
        <taxon>Deinococci</taxon>
        <taxon>Deinococcales</taxon>
        <taxon>Deinococcaceae</taxon>
        <taxon>Deinococcus</taxon>
    </lineage>
</organism>